<dbReference type="PANTHER" id="PTHR42715:SF10">
    <property type="entry name" value="BETA-GLUCOSIDASE"/>
    <property type="match status" value="1"/>
</dbReference>
<dbReference type="GO" id="GO:0005975">
    <property type="term" value="P:carbohydrate metabolic process"/>
    <property type="evidence" value="ECO:0007669"/>
    <property type="project" value="InterPro"/>
</dbReference>
<organism evidence="5 6">
    <name type="scientific">Flavipsychrobacter stenotrophus</name>
    <dbReference type="NCBI Taxonomy" id="2077091"/>
    <lineage>
        <taxon>Bacteria</taxon>
        <taxon>Pseudomonadati</taxon>
        <taxon>Bacteroidota</taxon>
        <taxon>Chitinophagia</taxon>
        <taxon>Chitinophagales</taxon>
        <taxon>Chitinophagaceae</taxon>
        <taxon>Flavipsychrobacter</taxon>
    </lineage>
</organism>
<dbReference type="Pfam" id="PF14310">
    <property type="entry name" value="Fn3-like"/>
    <property type="match status" value="1"/>
</dbReference>
<comment type="caution">
    <text evidence="5">The sequence shown here is derived from an EMBL/GenBank/DDBJ whole genome shotgun (WGS) entry which is preliminary data.</text>
</comment>
<keyword evidence="5" id="KW-0808">Transferase</keyword>
<dbReference type="AlphaFoldDB" id="A0A2S7SSJ8"/>
<dbReference type="InterPro" id="IPR002772">
    <property type="entry name" value="Glyco_hydro_3_C"/>
</dbReference>
<dbReference type="SMART" id="SM00758">
    <property type="entry name" value="PA14"/>
    <property type="match status" value="1"/>
</dbReference>
<keyword evidence="3" id="KW-0732">Signal</keyword>
<dbReference type="Gene3D" id="2.60.40.10">
    <property type="entry name" value="Immunoglobulins"/>
    <property type="match status" value="1"/>
</dbReference>
<evidence type="ECO:0000313" key="6">
    <source>
        <dbReference type="Proteomes" id="UP000239872"/>
    </source>
</evidence>
<dbReference type="SMART" id="SM01217">
    <property type="entry name" value="Fn3_like"/>
    <property type="match status" value="1"/>
</dbReference>
<keyword evidence="6" id="KW-1185">Reference proteome</keyword>
<feature type="domain" description="PA14" evidence="4">
    <location>
        <begin position="495"/>
        <end position="635"/>
    </location>
</feature>
<feature type="chain" id="PRO_5015473447" evidence="3">
    <location>
        <begin position="23"/>
        <end position="896"/>
    </location>
</feature>
<dbReference type="Pfam" id="PF01915">
    <property type="entry name" value="Glyco_hydro_3_C"/>
    <property type="match status" value="1"/>
</dbReference>
<evidence type="ECO:0000259" key="4">
    <source>
        <dbReference type="PROSITE" id="PS51820"/>
    </source>
</evidence>
<dbReference type="GO" id="GO:0008422">
    <property type="term" value="F:beta-glucosidase activity"/>
    <property type="evidence" value="ECO:0007669"/>
    <property type="project" value="UniProtKB-ARBA"/>
</dbReference>
<dbReference type="Gene3D" id="3.20.20.300">
    <property type="entry name" value="Glycoside hydrolase, family 3, N-terminal domain"/>
    <property type="match status" value="1"/>
</dbReference>
<proteinExistence type="inferred from homology"/>
<dbReference type="PROSITE" id="PS51820">
    <property type="entry name" value="PA14"/>
    <property type="match status" value="1"/>
</dbReference>
<dbReference type="FunFam" id="2.60.40.10:FF:000495">
    <property type="entry name" value="Periplasmic beta-glucosidase"/>
    <property type="match status" value="1"/>
</dbReference>
<keyword evidence="2" id="KW-0378">Hydrolase</keyword>
<name>A0A2S7SSJ8_9BACT</name>
<dbReference type="InterPro" id="IPR011658">
    <property type="entry name" value="PA14_dom"/>
</dbReference>
<dbReference type="PANTHER" id="PTHR42715">
    <property type="entry name" value="BETA-GLUCOSIDASE"/>
    <property type="match status" value="1"/>
</dbReference>
<evidence type="ECO:0000256" key="3">
    <source>
        <dbReference type="SAM" id="SignalP"/>
    </source>
</evidence>
<evidence type="ECO:0000256" key="1">
    <source>
        <dbReference type="ARBA" id="ARBA00005336"/>
    </source>
</evidence>
<dbReference type="InterPro" id="IPR013783">
    <property type="entry name" value="Ig-like_fold"/>
</dbReference>
<dbReference type="InterPro" id="IPR050288">
    <property type="entry name" value="Cellulose_deg_GH3"/>
</dbReference>
<dbReference type="OrthoDB" id="721009at2"/>
<dbReference type="Pfam" id="PF07691">
    <property type="entry name" value="PA14"/>
    <property type="match status" value="1"/>
</dbReference>
<accession>A0A2S7SSJ8</accession>
<dbReference type="Gene3D" id="3.40.50.1700">
    <property type="entry name" value="Glycoside hydrolase family 3 C-terminal domain"/>
    <property type="match status" value="2"/>
</dbReference>
<dbReference type="InterPro" id="IPR017853">
    <property type="entry name" value="GH"/>
</dbReference>
<sequence>MKRVFLLSGLVVCFVCSYSAYAQKQLPYKNAKLPVEQRVKDLLGRMTPEEKFRQLFMVPGDLGEHPEQFKSGLFGFQVNTTTVSNNAAGQMMTYNPGRDTRQTIEKVNSIQRYFVEQSRLGIPVIIFDEALHGLVRTGATSFPQSIALAATWDKALMGRVANAIAYECKQRGIRQILSPVVNLATDVRWGRVEETYGEDPMLSAAMGVAYVRAFEQMGIITTPKHFVVNHGAGGRDSYPVEATERELEESYFVPFKACIKDGGARSIMTAYNSLNGSPCTANDWLLNKKLKQDWGFKGFVISDAGAVGGANVLHFTASGYEDAGKQAIENGLDVIFQTDIAHADLFKAPFINSKVNRAKLDSAVARVLRVKFELGLFEHPYVPQVSVNDTAYLRGHHQLAKEASLKSIVLLKNDERKVLPLAAVAKTIAVIGPDAIEARLGGYSGPGNDKVNLLDALKKTVGADKTVQFAPGCGREHKLYNVVAPEFLSSKVGGKRIAGLEAEYYNNTSLEGNPVVSRNDPKIDFQWTLFSPDPKINYDFYSCRWTGYLTGPKTGTYKIGIEGNEGYRLYIDDRLLLDTWTNQAYGTLVAEYYVEESKEYKIRVEYKEPAGNARFKLVWNIDVVDETKRAIAEAVQLAEESDVVVVTVGTNEGEFQDRSHLNLPGRQEEMIQRLAATGKPIVVVLFGGSAVTMSSWLDKVNAVVDVWYPGESGGEAIADVLLGKVNPSGKLPITFPMNEGQLPLTYNHKPTGRGDDYADGTGQPLFPFGYGLSYTQFEYRLVSVSSQKIKAGDSVRVNFVVSNVGSFAGEEVVQLYMRDELSSVVRPLKELKAFQRVHLEPREQKALSFTITPAMLQMLNAKMQRVVEPGTFRIMIGSSSKDIRLVERVVVMKGKL</sequence>
<dbReference type="InterPro" id="IPR037524">
    <property type="entry name" value="PA14/GLEYA"/>
</dbReference>
<dbReference type="PRINTS" id="PR00133">
    <property type="entry name" value="GLHYDRLASE3"/>
</dbReference>
<reference evidence="5 6" key="1">
    <citation type="submission" date="2018-01" db="EMBL/GenBank/DDBJ databases">
        <title>A novel member of the phylum Bacteroidetes isolated from glacier ice.</title>
        <authorList>
            <person name="Liu Q."/>
            <person name="Xin Y.-H."/>
        </authorList>
    </citation>
    <scope>NUCLEOTIDE SEQUENCE [LARGE SCALE GENOMIC DNA]</scope>
    <source>
        <strain evidence="5 6">RB1R16</strain>
    </source>
</reference>
<dbReference type="SUPFAM" id="SSF51445">
    <property type="entry name" value="(Trans)glycosidases"/>
    <property type="match status" value="1"/>
</dbReference>
<protein>
    <submittedName>
        <fullName evidence="5">Beta-1,3-glucosyltransferase</fullName>
    </submittedName>
</protein>
<dbReference type="GO" id="GO:0016740">
    <property type="term" value="F:transferase activity"/>
    <property type="evidence" value="ECO:0007669"/>
    <property type="project" value="UniProtKB-KW"/>
</dbReference>
<dbReference type="EMBL" id="PPSL01000005">
    <property type="protein sequence ID" value="PQJ09899.1"/>
    <property type="molecule type" value="Genomic_DNA"/>
</dbReference>
<evidence type="ECO:0000313" key="5">
    <source>
        <dbReference type="EMBL" id="PQJ09899.1"/>
    </source>
</evidence>
<feature type="signal peptide" evidence="3">
    <location>
        <begin position="1"/>
        <end position="22"/>
    </location>
</feature>
<gene>
    <name evidence="5" type="ORF">CJD36_017000</name>
</gene>
<dbReference type="Proteomes" id="UP000239872">
    <property type="component" value="Unassembled WGS sequence"/>
</dbReference>
<dbReference type="InterPro" id="IPR001764">
    <property type="entry name" value="Glyco_hydro_3_N"/>
</dbReference>
<dbReference type="InterPro" id="IPR026891">
    <property type="entry name" value="Fn3-like"/>
</dbReference>
<dbReference type="Pfam" id="PF00933">
    <property type="entry name" value="Glyco_hydro_3"/>
    <property type="match status" value="1"/>
</dbReference>
<dbReference type="InterPro" id="IPR036881">
    <property type="entry name" value="Glyco_hydro_3_C_sf"/>
</dbReference>
<dbReference type="SUPFAM" id="SSF52279">
    <property type="entry name" value="Beta-D-glucan exohydrolase, C-terminal domain"/>
    <property type="match status" value="1"/>
</dbReference>
<comment type="similarity">
    <text evidence="1">Belongs to the glycosyl hydrolase 3 family.</text>
</comment>
<evidence type="ECO:0000256" key="2">
    <source>
        <dbReference type="ARBA" id="ARBA00022801"/>
    </source>
</evidence>
<dbReference type="InterPro" id="IPR036962">
    <property type="entry name" value="Glyco_hydro_3_N_sf"/>
</dbReference>